<feature type="compositionally biased region" description="Basic and acidic residues" evidence="1">
    <location>
        <begin position="26"/>
        <end position="35"/>
    </location>
</feature>
<dbReference type="Proteomes" id="UP001341840">
    <property type="component" value="Unassembled WGS sequence"/>
</dbReference>
<gene>
    <name evidence="2" type="ORF">PIB30_076720</name>
</gene>
<reference evidence="2 3" key="1">
    <citation type="journal article" date="2023" name="Plants (Basel)">
        <title>Bridging the Gap: Combining Genomics and Transcriptomics Approaches to Understand Stylosanthes scabra, an Orphan Legume from the Brazilian Caatinga.</title>
        <authorList>
            <person name="Ferreira-Neto J.R.C."/>
            <person name="da Silva M.D."/>
            <person name="Binneck E."/>
            <person name="de Melo N.F."/>
            <person name="da Silva R.H."/>
            <person name="de Melo A.L.T.M."/>
            <person name="Pandolfi V."/>
            <person name="Bustamante F.O."/>
            <person name="Brasileiro-Vidal A.C."/>
            <person name="Benko-Iseppon A.M."/>
        </authorList>
    </citation>
    <scope>NUCLEOTIDE SEQUENCE [LARGE SCALE GENOMIC DNA]</scope>
    <source>
        <tissue evidence="2">Leaves</tissue>
    </source>
</reference>
<feature type="region of interest" description="Disordered" evidence="1">
    <location>
        <begin position="1"/>
        <end position="49"/>
    </location>
</feature>
<accession>A0ABU6UP89</accession>
<evidence type="ECO:0000313" key="2">
    <source>
        <dbReference type="EMBL" id="MED6163111.1"/>
    </source>
</evidence>
<dbReference type="EMBL" id="JASCZI010121841">
    <property type="protein sequence ID" value="MED6163111.1"/>
    <property type="molecule type" value="Genomic_DNA"/>
</dbReference>
<keyword evidence="3" id="KW-1185">Reference proteome</keyword>
<feature type="compositionally biased region" description="Basic residues" evidence="1">
    <location>
        <begin position="11"/>
        <end position="25"/>
    </location>
</feature>
<evidence type="ECO:0000256" key="1">
    <source>
        <dbReference type="SAM" id="MobiDB-lite"/>
    </source>
</evidence>
<feature type="compositionally biased region" description="Basic residues" evidence="1">
    <location>
        <begin position="36"/>
        <end position="48"/>
    </location>
</feature>
<organism evidence="2 3">
    <name type="scientific">Stylosanthes scabra</name>
    <dbReference type="NCBI Taxonomy" id="79078"/>
    <lineage>
        <taxon>Eukaryota</taxon>
        <taxon>Viridiplantae</taxon>
        <taxon>Streptophyta</taxon>
        <taxon>Embryophyta</taxon>
        <taxon>Tracheophyta</taxon>
        <taxon>Spermatophyta</taxon>
        <taxon>Magnoliopsida</taxon>
        <taxon>eudicotyledons</taxon>
        <taxon>Gunneridae</taxon>
        <taxon>Pentapetalae</taxon>
        <taxon>rosids</taxon>
        <taxon>fabids</taxon>
        <taxon>Fabales</taxon>
        <taxon>Fabaceae</taxon>
        <taxon>Papilionoideae</taxon>
        <taxon>50 kb inversion clade</taxon>
        <taxon>dalbergioids sensu lato</taxon>
        <taxon>Dalbergieae</taxon>
        <taxon>Pterocarpus clade</taxon>
        <taxon>Stylosanthes</taxon>
    </lineage>
</organism>
<sequence>KEEEKDLTDHHSRRQTGTHAQRRRRSDSDSDNEKMKKVKLTKRRRRPRFSSFRECTKLVVARRGKGNETWKKRV</sequence>
<name>A0ABU6UP89_9FABA</name>
<feature type="non-terminal residue" evidence="2">
    <location>
        <position position="1"/>
    </location>
</feature>
<evidence type="ECO:0000313" key="3">
    <source>
        <dbReference type="Proteomes" id="UP001341840"/>
    </source>
</evidence>
<proteinExistence type="predicted"/>
<comment type="caution">
    <text evidence="2">The sequence shown here is derived from an EMBL/GenBank/DDBJ whole genome shotgun (WGS) entry which is preliminary data.</text>
</comment>
<protein>
    <submittedName>
        <fullName evidence="2">Uncharacterized protein</fullName>
    </submittedName>
</protein>